<evidence type="ECO:0000313" key="6">
    <source>
        <dbReference type="Proteomes" id="UP000472270"/>
    </source>
</evidence>
<dbReference type="GO" id="GO:0012505">
    <property type="term" value="C:endomembrane system"/>
    <property type="evidence" value="ECO:0007669"/>
    <property type="project" value="UniProtKB-SubCell"/>
</dbReference>
<comment type="subcellular location">
    <subcellularLocation>
        <location evidence="1">Endomembrane system</location>
    </subcellularLocation>
</comment>
<dbReference type="Pfam" id="PF04598">
    <property type="entry name" value="Gasdermin"/>
    <property type="match status" value="1"/>
</dbReference>
<evidence type="ECO:0000256" key="1">
    <source>
        <dbReference type="ARBA" id="ARBA00004308"/>
    </source>
</evidence>
<dbReference type="Ensembl" id="ENSSRHT00000037182.1">
    <property type="protein sequence ID" value="ENSSRHP00000036129.1"/>
    <property type="gene ID" value="ENSSRHG00000018536.1"/>
</dbReference>
<dbReference type="PANTHER" id="PTHR15207">
    <property type="entry name" value="NONSYNDROMIC HEARING IMPAIRMENT PROTEIN"/>
    <property type="match status" value="1"/>
</dbReference>
<dbReference type="AlphaFoldDB" id="A0A673IEN6"/>
<keyword evidence="3" id="KW-0472">Membrane</keyword>
<protein>
    <recommendedName>
        <fullName evidence="4">Gasdermin pore forming domain-containing protein</fullName>
    </recommendedName>
</protein>
<comment type="similarity">
    <text evidence="2">Belongs to the gasdermin family.</text>
</comment>
<dbReference type="GO" id="GO:0012501">
    <property type="term" value="P:programmed cell death"/>
    <property type="evidence" value="ECO:0007669"/>
    <property type="project" value="InterPro"/>
</dbReference>
<reference evidence="5" key="1">
    <citation type="submission" date="2025-08" db="UniProtKB">
        <authorList>
            <consortium name="Ensembl"/>
        </authorList>
    </citation>
    <scope>IDENTIFICATION</scope>
</reference>
<name>A0A673IEN6_9TELE</name>
<dbReference type="PANTHER" id="PTHR15207:SF3">
    <property type="entry name" value="DEAFNESS, AUTOSOMAL DOMINANT 5-RELATED"/>
    <property type="match status" value="1"/>
</dbReference>
<dbReference type="InterPro" id="IPR042377">
    <property type="entry name" value="GSDME"/>
</dbReference>
<dbReference type="Proteomes" id="UP000472270">
    <property type="component" value="Unassembled WGS sequence"/>
</dbReference>
<feature type="domain" description="Gasdermin pore forming" evidence="4">
    <location>
        <begin position="1"/>
        <end position="127"/>
    </location>
</feature>
<dbReference type="InterPro" id="IPR040460">
    <property type="entry name" value="Gasdermin_pore"/>
</dbReference>
<dbReference type="GO" id="GO:0005737">
    <property type="term" value="C:cytoplasm"/>
    <property type="evidence" value="ECO:0007669"/>
    <property type="project" value="TreeGrafter"/>
</dbReference>
<organism evidence="5 6">
    <name type="scientific">Sinocyclocheilus rhinocerous</name>
    <dbReference type="NCBI Taxonomy" id="307959"/>
    <lineage>
        <taxon>Eukaryota</taxon>
        <taxon>Metazoa</taxon>
        <taxon>Chordata</taxon>
        <taxon>Craniata</taxon>
        <taxon>Vertebrata</taxon>
        <taxon>Euteleostomi</taxon>
        <taxon>Actinopterygii</taxon>
        <taxon>Neopterygii</taxon>
        <taxon>Teleostei</taxon>
        <taxon>Ostariophysi</taxon>
        <taxon>Cypriniformes</taxon>
        <taxon>Cyprinidae</taxon>
        <taxon>Cyprininae</taxon>
        <taxon>Sinocyclocheilus</taxon>
    </lineage>
</organism>
<evidence type="ECO:0000256" key="3">
    <source>
        <dbReference type="ARBA" id="ARBA00023136"/>
    </source>
</evidence>
<evidence type="ECO:0000313" key="5">
    <source>
        <dbReference type="Ensembl" id="ENSSRHP00000036129.1"/>
    </source>
</evidence>
<evidence type="ECO:0000256" key="2">
    <source>
        <dbReference type="ARBA" id="ARBA00009279"/>
    </source>
</evidence>
<keyword evidence="6" id="KW-1185">Reference proteome</keyword>
<accession>A0A673IEN6</accession>
<reference evidence="5" key="2">
    <citation type="submission" date="2025-09" db="UniProtKB">
        <authorList>
            <consortium name="Ensembl"/>
        </authorList>
    </citation>
    <scope>IDENTIFICATION</scope>
</reference>
<evidence type="ECO:0000259" key="4">
    <source>
        <dbReference type="Pfam" id="PF04598"/>
    </source>
</evidence>
<proteinExistence type="inferred from homology"/>
<sequence>MFDRATKKLIQQLDPKGALIATSRLNDSGKLQALAVVLKTQKSWFWQQTKYKPTGFKLNDLLEGDPIKPVCEENEFVTFEGGYRNSVTGSIELGGSAVSLNANGQGTSKLSLSIGTLKKEDVDIPSLVTLIRGRLEKNNLI</sequence>